<dbReference type="AlphaFoldDB" id="A0AAX1MKK0"/>
<keyword evidence="1" id="KW-1133">Transmembrane helix</keyword>
<accession>A0AAX1MKK0</accession>
<name>A0AAX1MKK0_ACIJU</name>
<dbReference type="RefSeq" id="WP_212639472.1">
    <property type="nucleotide sequence ID" value="NZ_CP059558.1"/>
</dbReference>
<gene>
    <name evidence="2" type="ORF">H2677_07105</name>
</gene>
<proteinExistence type="predicted"/>
<keyword evidence="1" id="KW-0812">Transmembrane</keyword>
<evidence type="ECO:0000313" key="3">
    <source>
        <dbReference type="Proteomes" id="UP000679388"/>
    </source>
</evidence>
<evidence type="ECO:0000313" key="2">
    <source>
        <dbReference type="EMBL" id="QUY37914.1"/>
    </source>
</evidence>
<protein>
    <recommendedName>
        <fullName evidence="4">LysM domain-containing protein</fullName>
    </recommendedName>
</protein>
<keyword evidence="1" id="KW-0472">Membrane</keyword>
<dbReference type="GeneID" id="70092274"/>
<sequence>MAKYSQPKLAQAVLKNLPKHIALSRLKYVITAKTSEAKSTYVSKLTPFNKFMKTHKIEVNYDTAVVQVDIFLDDKWYQGAILPHLAQSESGKFTEIKFKYHQSKSSPIEENKIQKVYIKEGMEVGWLLIREDETVDALLKRIYAYHPTVKEFSIFKNNNAHLPELSTNGPMTVLKPCQVVILSNKNGNDSKLSEYKQLARSIEEKLNLLRKSSNFDAAFFAANYELLYDYWSHATEMALANVSDPKKVITVDEFRKEYCRGDDDLLDQVEERTGQIVDSADQKSERDRKLKKNQLLVMKETSLEKVIKSNDAIMAAYQSEQLMKSKYANPKHFSDFKKKHASLYSQLGTALKDMHIVEPQTQIPLMRKYMKTDSLIRSDAVRGGLKHYDKMIVDLGKISVGLRMGKQLVVGLGAAIFLKNTMDAYNTGDMELTKKVAVIEGSKIAGGIIGGTVGNFGGKVVARGVIYIIGLVAGAAGYTISLPVSLTITAVVIGAGVIGGGKYGADLAEDELKKRTGVC</sequence>
<organism evidence="2 3">
    <name type="scientific">Acinetobacter junii</name>
    <dbReference type="NCBI Taxonomy" id="40215"/>
    <lineage>
        <taxon>Bacteria</taxon>
        <taxon>Pseudomonadati</taxon>
        <taxon>Pseudomonadota</taxon>
        <taxon>Gammaproteobacteria</taxon>
        <taxon>Moraxellales</taxon>
        <taxon>Moraxellaceae</taxon>
        <taxon>Acinetobacter</taxon>
    </lineage>
</organism>
<reference evidence="2" key="1">
    <citation type="submission" date="2020-07" db="EMBL/GenBank/DDBJ databases">
        <title>Acinetobacter junii strain YR7 chromosome and plasmid pNDM-YR7.</title>
        <authorList>
            <person name="Tang B."/>
        </authorList>
    </citation>
    <scope>NUCLEOTIDE SEQUENCE</scope>
    <source>
        <strain evidence="2">YR7</strain>
    </source>
</reference>
<dbReference type="EMBL" id="CP059558">
    <property type="protein sequence ID" value="QUY37914.1"/>
    <property type="molecule type" value="Genomic_DNA"/>
</dbReference>
<dbReference type="Proteomes" id="UP000679388">
    <property type="component" value="Chromosome"/>
</dbReference>
<feature type="transmembrane region" description="Helical" evidence="1">
    <location>
        <begin position="460"/>
        <end position="480"/>
    </location>
</feature>
<evidence type="ECO:0008006" key="4">
    <source>
        <dbReference type="Google" id="ProtNLM"/>
    </source>
</evidence>
<evidence type="ECO:0000256" key="1">
    <source>
        <dbReference type="SAM" id="Phobius"/>
    </source>
</evidence>